<dbReference type="Pfam" id="PF09997">
    <property type="entry name" value="DUF2238"/>
    <property type="match status" value="1"/>
</dbReference>
<proteinExistence type="predicted"/>
<dbReference type="Proteomes" id="UP000658514">
    <property type="component" value="Unassembled WGS sequence"/>
</dbReference>
<comment type="caution">
    <text evidence="2">The sequence shown here is derived from an EMBL/GenBank/DDBJ whole genome shotgun (WGS) entry which is preliminary data.</text>
</comment>
<dbReference type="RefSeq" id="WP_190549093.1">
    <property type="nucleotide sequence ID" value="NZ_CAWPNO010000098.1"/>
</dbReference>
<evidence type="ECO:0000256" key="1">
    <source>
        <dbReference type="SAM" id="Phobius"/>
    </source>
</evidence>
<keyword evidence="3" id="KW-1185">Reference proteome</keyword>
<keyword evidence="1" id="KW-0472">Membrane</keyword>
<dbReference type="InterPro" id="IPR014509">
    <property type="entry name" value="YjdF-like"/>
</dbReference>
<protein>
    <recommendedName>
        <fullName evidence="4">DUF2238 domain-containing protein</fullName>
    </recommendedName>
</protein>
<keyword evidence="1" id="KW-0812">Transmembrane</keyword>
<evidence type="ECO:0008006" key="4">
    <source>
        <dbReference type="Google" id="ProtNLM"/>
    </source>
</evidence>
<dbReference type="EMBL" id="JACJQH010000062">
    <property type="protein sequence ID" value="MBD2199532.1"/>
    <property type="molecule type" value="Genomic_DNA"/>
</dbReference>
<evidence type="ECO:0000313" key="3">
    <source>
        <dbReference type="Proteomes" id="UP000658514"/>
    </source>
</evidence>
<organism evidence="2 3">
    <name type="scientific">Calothrix parietina FACHB-288</name>
    <dbReference type="NCBI Taxonomy" id="2692896"/>
    <lineage>
        <taxon>Bacteria</taxon>
        <taxon>Bacillati</taxon>
        <taxon>Cyanobacteriota</taxon>
        <taxon>Cyanophyceae</taxon>
        <taxon>Nostocales</taxon>
        <taxon>Calotrichaceae</taxon>
        <taxon>Calothrix</taxon>
    </lineage>
</organism>
<accession>A0ABR8AHL0</accession>
<name>A0ABR8AHL0_9CYAN</name>
<sequence length="200" mass="22267">MKTINWRGYRLLAWVGQALLAIFVIFASVQGNWVNALALGFFLIASLVFVIRDDKLPTLFDFLFVVAALVNAIGWVWGLFNMPGPYDEIVHAYTTFAITLALSFLVYSSMLNIFRNHRILYLLTITSFGIAIGAVWEVMEWSAGKILSTEVIESLDDTIIDLVMDSLGAGIAALISLFALQEWTNNSATSEYSLTRGGRR</sequence>
<reference evidence="2 3" key="1">
    <citation type="journal article" date="2020" name="ISME J.">
        <title>Comparative genomics reveals insights into cyanobacterial evolution and habitat adaptation.</title>
        <authorList>
            <person name="Chen M.Y."/>
            <person name="Teng W.K."/>
            <person name="Zhao L."/>
            <person name="Hu C.X."/>
            <person name="Zhou Y.K."/>
            <person name="Han B.P."/>
            <person name="Song L.R."/>
            <person name="Shu W.S."/>
        </authorList>
    </citation>
    <scope>NUCLEOTIDE SEQUENCE [LARGE SCALE GENOMIC DNA]</scope>
    <source>
        <strain evidence="2 3">FACHB-288</strain>
    </source>
</reference>
<feature type="transmembrane region" description="Helical" evidence="1">
    <location>
        <begin position="58"/>
        <end position="77"/>
    </location>
</feature>
<keyword evidence="1" id="KW-1133">Transmembrane helix</keyword>
<feature type="transmembrane region" description="Helical" evidence="1">
    <location>
        <begin position="159"/>
        <end position="180"/>
    </location>
</feature>
<evidence type="ECO:0000313" key="2">
    <source>
        <dbReference type="EMBL" id="MBD2199532.1"/>
    </source>
</evidence>
<feature type="transmembrane region" description="Helical" evidence="1">
    <location>
        <begin position="119"/>
        <end position="139"/>
    </location>
</feature>
<feature type="transmembrane region" description="Helical" evidence="1">
    <location>
        <begin position="33"/>
        <end position="51"/>
    </location>
</feature>
<feature type="transmembrane region" description="Helical" evidence="1">
    <location>
        <begin position="9"/>
        <end position="27"/>
    </location>
</feature>
<feature type="transmembrane region" description="Helical" evidence="1">
    <location>
        <begin position="89"/>
        <end position="107"/>
    </location>
</feature>
<gene>
    <name evidence="2" type="ORF">H6G24_29325</name>
</gene>